<feature type="compositionally biased region" description="Polar residues" evidence="1">
    <location>
        <begin position="133"/>
        <end position="144"/>
    </location>
</feature>
<proteinExistence type="predicted"/>
<dbReference type="Proteomes" id="UP001066276">
    <property type="component" value="Chromosome 6"/>
</dbReference>
<dbReference type="EMBL" id="JANPWB010000010">
    <property type="protein sequence ID" value="KAJ1140116.1"/>
    <property type="molecule type" value="Genomic_DNA"/>
</dbReference>
<organism evidence="2 3">
    <name type="scientific">Pleurodeles waltl</name>
    <name type="common">Iberian ribbed newt</name>
    <dbReference type="NCBI Taxonomy" id="8319"/>
    <lineage>
        <taxon>Eukaryota</taxon>
        <taxon>Metazoa</taxon>
        <taxon>Chordata</taxon>
        <taxon>Craniata</taxon>
        <taxon>Vertebrata</taxon>
        <taxon>Euteleostomi</taxon>
        <taxon>Amphibia</taxon>
        <taxon>Batrachia</taxon>
        <taxon>Caudata</taxon>
        <taxon>Salamandroidea</taxon>
        <taxon>Salamandridae</taxon>
        <taxon>Pleurodelinae</taxon>
        <taxon>Pleurodeles</taxon>
    </lineage>
</organism>
<dbReference type="Gene3D" id="3.30.250.20">
    <property type="entry name" value="L1 transposable element, C-terminal domain"/>
    <property type="match status" value="1"/>
</dbReference>
<evidence type="ECO:0000256" key="1">
    <source>
        <dbReference type="SAM" id="MobiDB-lite"/>
    </source>
</evidence>
<reference evidence="2" key="1">
    <citation type="journal article" date="2022" name="bioRxiv">
        <title>Sequencing and chromosome-scale assembly of the giantPleurodeles waltlgenome.</title>
        <authorList>
            <person name="Brown T."/>
            <person name="Elewa A."/>
            <person name="Iarovenko S."/>
            <person name="Subramanian E."/>
            <person name="Araus A.J."/>
            <person name="Petzold A."/>
            <person name="Susuki M."/>
            <person name="Suzuki K.-i.T."/>
            <person name="Hayashi T."/>
            <person name="Toyoda A."/>
            <person name="Oliveira C."/>
            <person name="Osipova E."/>
            <person name="Leigh N.D."/>
            <person name="Simon A."/>
            <person name="Yun M.H."/>
        </authorList>
    </citation>
    <scope>NUCLEOTIDE SEQUENCE</scope>
    <source>
        <strain evidence="2">20211129_DDA</strain>
        <tissue evidence="2">Liver</tissue>
    </source>
</reference>
<keyword evidence="3" id="KW-1185">Reference proteome</keyword>
<accession>A0AAV7QI22</accession>
<dbReference type="AlphaFoldDB" id="A0AAV7QI22"/>
<feature type="region of interest" description="Disordered" evidence="1">
    <location>
        <begin position="132"/>
        <end position="171"/>
    </location>
</feature>
<gene>
    <name evidence="2" type="ORF">NDU88_006476</name>
</gene>
<comment type="caution">
    <text evidence="2">The sequence shown here is derived from an EMBL/GenBank/DDBJ whole genome shotgun (WGS) entry which is preliminary data.</text>
</comment>
<evidence type="ECO:0000313" key="3">
    <source>
        <dbReference type="Proteomes" id="UP001066276"/>
    </source>
</evidence>
<sequence length="210" mass="23375">MCVAVLGRDGEESWAVALSDTLLPEALTEAGRRTPGTPRQGLRILPGAAGRRSEGTCVSIFPDYTQMVQEQRKSFVAVKQILQGYNLKNGLLFLAKLWVPYEVSVMFFYTPAEANDWLYSLPQLAARTPVQRPLQNRQQLGQSTKHGKPRKELKERPQPANRITVGPDGTLQVLDDPWPPKRCCGVTAQTRCPPVKTLAINNRNTPGHLF</sequence>
<dbReference type="InterPro" id="IPR042566">
    <property type="entry name" value="L1_C"/>
</dbReference>
<protein>
    <submittedName>
        <fullName evidence="2">Uncharacterized protein</fullName>
    </submittedName>
</protein>
<name>A0AAV7QI22_PLEWA</name>
<evidence type="ECO:0000313" key="2">
    <source>
        <dbReference type="EMBL" id="KAJ1140116.1"/>
    </source>
</evidence>